<dbReference type="OrthoDB" id="9803871at2"/>
<comment type="cofactor">
    <cofactor evidence="1">
        <name>Mg(2+)</name>
        <dbReference type="ChEBI" id="CHEBI:18420"/>
    </cofactor>
</comment>
<sequence>MKGIVLAGGTGSRLYPLTRALSKQLLPVYDKPMIYYPLSVLMLGGIKDILVISSPDHLEQFRRLLGDGSRLGLNIDYAAQQRPGGIAEAFLIGADFIGQDQVSLVLGDNIFHGMGFSHLLRSHTRDVDGCVLFGYAVTDPERYGVGEVDASGKLLSVEEKPTAPRSNLAITGLYLYDNDVIEVARGIRSSARGELEITDVNRAYLAEGRARLVDLGRGFTWLDAGTHDSLMHAGQYVQVLEKRQGVRIACLEEIAFRMGLIDADDCYLRGVELAGSGYGEYLMSIAAEAAVRSPGCAYS</sequence>
<keyword evidence="13" id="KW-1185">Reference proteome</keyword>
<evidence type="ECO:0000256" key="2">
    <source>
        <dbReference type="ARBA" id="ARBA00010480"/>
    </source>
</evidence>
<accession>Q79ZM2</accession>
<dbReference type="CDD" id="cd02538">
    <property type="entry name" value="G1P_TT_short"/>
    <property type="match status" value="1"/>
</dbReference>
<dbReference type="EC" id="2.7.7.24" evidence="3 10"/>
<keyword evidence="8 10" id="KW-0460">Magnesium</keyword>
<keyword evidence="5 10" id="KW-0808">Transferase</keyword>
<evidence type="ECO:0000256" key="5">
    <source>
        <dbReference type="ARBA" id="ARBA00022679"/>
    </source>
</evidence>
<evidence type="ECO:0000256" key="4">
    <source>
        <dbReference type="ARBA" id="ARBA00017654"/>
    </source>
</evidence>
<reference evidence="12 13" key="1">
    <citation type="journal article" date="2001" name="Proc. Natl. Acad. Sci. U.S.A.">
        <title>Genome sequence of an industrial microorganism Streptomyces avermitilis: deducing the ability of producing secondary metabolites.</title>
        <authorList>
            <person name="Omura S."/>
            <person name="Ikeda H."/>
            <person name="Ishikawa J."/>
            <person name="Hanamoto A."/>
            <person name="Takahashi C."/>
            <person name="Shinose M."/>
            <person name="Takahashi Y."/>
            <person name="Horikawa H."/>
            <person name="Nakazawa H."/>
            <person name="Osonoe T."/>
            <person name="Kikuchi H."/>
            <person name="Shiba T."/>
            <person name="Sakaki Y."/>
            <person name="Hattori M."/>
        </authorList>
    </citation>
    <scope>NUCLEOTIDE SEQUENCE [LARGE SCALE GENOMIC DNA]</scope>
    <source>
        <strain evidence="13">ATCC 31267 / DSM 46492 / JCM 5070 / NBRC 14893 / NCIMB 12804 / NRRL 8165 / MA-4680</strain>
    </source>
</reference>
<dbReference type="Gene3D" id="3.90.550.10">
    <property type="entry name" value="Spore Coat Polysaccharide Biosynthesis Protein SpsA, Chain A"/>
    <property type="match status" value="1"/>
</dbReference>
<dbReference type="GO" id="GO:0000271">
    <property type="term" value="P:polysaccharide biosynthetic process"/>
    <property type="evidence" value="ECO:0007669"/>
    <property type="project" value="UniProtKB-ARBA"/>
</dbReference>
<dbReference type="FunFam" id="3.90.550.10:FF:000023">
    <property type="entry name" value="Glucose-1-phosphate thymidylyltransferase"/>
    <property type="match status" value="1"/>
</dbReference>
<comment type="similarity">
    <text evidence="2 10">Belongs to the glucose-1-phosphate thymidylyltransferase family.</text>
</comment>
<gene>
    <name evidence="12" type="primary">aveBIII</name>
    <name evidence="12" type="ORF">SAVERM_947</name>
</gene>
<evidence type="ECO:0000256" key="6">
    <source>
        <dbReference type="ARBA" id="ARBA00022695"/>
    </source>
</evidence>
<evidence type="ECO:0000256" key="10">
    <source>
        <dbReference type="RuleBase" id="RU003706"/>
    </source>
</evidence>
<keyword evidence="6 10" id="KW-0548">Nucleotidyltransferase</keyword>
<dbReference type="InterPro" id="IPR005835">
    <property type="entry name" value="NTP_transferase_dom"/>
</dbReference>
<dbReference type="PANTHER" id="PTHR43532">
    <property type="entry name" value="GLUCOSE-1-PHOSPHATE THYMIDYLYLTRANSFERASE"/>
    <property type="match status" value="1"/>
</dbReference>
<proteinExistence type="inferred from homology"/>
<dbReference type="InterPro" id="IPR029044">
    <property type="entry name" value="Nucleotide-diphossugar_trans"/>
</dbReference>
<evidence type="ECO:0000256" key="3">
    <source>
        <dbReference type="ARBA" id="ARBA00012461"/>
    </source>
</evidence>
<reference evidence="12 13" key="2">
    <citation type="journal article" date="2003" name="Nat. Biotechnol.">
        <title>Complete genome sequence and comparative analysis of the industrial microorganism Streptomyces avermitilis.</title>
        <authorList>
            <person name="Ikeda H."/>
            <person name="Ishikawa J."/>
            <person name="Hanamoto A."/>
            <person name="Shinose M."/>
            <person name="Kikuchi H."/>
            <person name="Shiba T."/>
            <person name="Sakaki Y."/>
            <person name="Hattori M."/>
            <person name="Omura S."/>
        </authorList>
    </citation>
    <scope>NUCLEOTIDE SEQUENCE [LARGE SCALE GENOMIC DNA]</scope>
    <source>
        <strain evidence="13">ATCC 31267 / DSM 46492 / JCM 5070 / NBRC 14893 / NCIMB 12804 / NRRL 8165 / MA-4680</strain>
    </source>
</reference>
<dbReference type="InterPro" id="IPR005907">
    <property type="entry name" value="G1P_thy_trans_s"/>
</dbReference>
<evidence type="ECO:0000313" key="12">
    <source>
        <dbReference type="EMBL" id="BAC68657.1"/>
    </source>
</evidence>
<dbReference type="GO" id="GO:0046872">
    <property type="term" value="F:metal ion binding"/>
    <property type="evidence" value="ECO:0007669"/>
    <property type="project" value="UniProtKB-KW"/>
</dbReference>
<dbReference type="AlphaFoldDB" id="Q79ZM2"/>
<dbReference type="PANTHER" id="PTHR43532:SF1">
    <property type="entry name" value="GLUCOSE-1-PHOSPHATE THYMIDYLYLTRANSFERASE 1"/>
    <property type="match status" value="1"/>
</dbReference>
<evidence type="ECO:0000259" key="11">
    <source>
        <dbReference type="Pfam" id="PF00483"/>
    </source>
</evidence>
<dbReference type="GO" id="GO:0019318">
    <property type="term" value="P:hexose metabolic process"/>
    <property type="evidence" value="ECO:0007669"/>
    <property type="project" value="UniProtKB-ARBA"/>
</dbReference>
<dbReference type="RefSeq" id="WP_010982385.1">
    <property type="nucleotide sequence ID" value="NC_003155.5"/>
</dbReference>
<dbReference type="eggNOG" id="COG1209">
    <property type="taxonomic scope" value="Bacteria"/>
</dbReference>
<reference evidence="12 13" key="3">
    <citation type="journal article" date="2014" name="J. Ind. Microbiol. Biotechnol.">
        <title>Genome mining of the Streptomyces avermitilis genome and development of genome-minimized hosts for heterologous expression of biosynthetic gene clusters.</title>
        <authorList>
            <person name="Ikeda H."/>
            <person name="Shin-ya K."/>
            <person name="Omura S."/>
        </authorList>
    </citation>
    <scope>NUCLEOTIDE SEQUENCE [LARGE SCALE GENOMIC DNA]</scope>
    <source>
        <strain evidence="13">ATCC 31267 / DSM 46492 / JCM 5070 / NBRC 14893 / NCIMB 12804 / NRRL 8165 / MA-4680</strain>
    </source>
</reference>
<organism evidence="12 13">
    <name type="scientific">Streptomyces avermitilis (strain ATCC 31267 / DSM 46492 / JCM 5070 / NBRC 14893 / NCIMB 12804 / NRRL 8165 / MA-4680)</name>
    <dbReference type="NCBI Taxonomy" id="227882"/>
    <lineage>
        <taxon>Bacteria</taxon>
        <taxon>Bacillati</taxon>
        <taxon>Actinomycetota</taxon>
        <taxon>Actinomycetes</taxon>
        <taxon>Kitasatosporales</taxon>
        <taxon>Streptomycetaceae</taxon>
        <taxon>Streptomyces</taxon>
    </lineage>
</organism>
<dbReference type="Pfam" id="PF00483">
    <property type="entry name" value="NTP_transferase"/>
    <property type="match status" value="1"/>
</dbReference>
<dbReference type="KEGG" id="sma:SAVERM_947"/>
<dbReference type="SUPFAM" id="SSF53448">
    <property type="entry name" value="Nucleotide-diphospho-sugar transferases"/>
    <property type="match status" value="1"/>
</dbReference>
<evidence type="ECO:0000313" key="13">
    <source>
        <dbReference type="Proteomes" id="UP000000428"/>
    </source>
</evidence>
<dbReference type="GO" id="GO:0008879">
    <property type="term" value="F:glucose-1-phosphate thymidylyltransferase activity"/>
    <property type="evidence" value="ECO:0007669"/>
    <property type="project" value="UniProtKB-EC"/>
</dbReference>
<evidence type="ECO:0000256" key="7">
    <source>
        <dbReference type="ARBA" id="ARBA00022723"/>
    </source>
</evidence>
<evidence type="ECO:0000256" key="9">
    <source>
        <dbReference type="ARBA" id="ARBA00049336"/>
    </source>
</evidence>
<keyword evidence="7 10" id="KW-0479">Metal-binding</keyword>
<comment type="catalytic activity">
    <reaction evidence="9 10">
        <text>dTTP + alpha-D-glucose 1-phosphate + H(+) = dTDP-alpha-D-glucose + diphosphate</text>
        <dbReference type="Rhea" id="RHEA:15225"/>
        <dbReference type="ChEBI" id="CHEBI:15378"/>
        <dbReference type="ChEBI" id="CHEBI:33019"/>
        <dbReference type="ChEBI" id="CHEBI:37568"/>
        <dbReference type="ChEBI" id="CHEBI:57477"/>
        <dbReference type="ChEBI" id="CHEBI:58601"/>
        <dbReference type="EC" id="2.7.7.24"/>
    </reaction>
</comment>
<protein>
    <recommendedName>
        <fullName evidence="4 10">Glucose-1-phosphate thymidylyltransferase</fullName>
        <ecNumber evidence="3 10">2.7.7.24</ecNumber>
    </recommendedName>
</protein>
<comment type="function">
    <text evidence="10">Catalyzes the formation of dTDP-glucose, from dTTP and glucose 1-phosphate, as well as its pyrophosphorolysis.</text>
</comment>
<dbReference type="EMBL" id="BA000030">
    <property type="protein sequence ID" value="BAC68657.1"/>
    <property type="molecule type" value="Genomic_DNA"/>
</dbReference>
<feature type="domain" description="Nucleotidyl transferase" evidence="11">
    <location>
        <begin position="2"/>
        <end position="236"/>
    </location>
</feature>
<dbReference type="HOGENOM" id="CLU_029499_9_0_11"/>
<name>Q79ZM2_STRAW</name>
<dbReference type="NCBIfam" id="TIGR01207">
    <property type="entry name" value="rmlA"/>
    <property type="match status" value="1"/>
</dbReference>
<dbReference type="GeneID" id="41538056"/>
<evidence type="ECO:0000256" key="1">
    <source>
        <dbReference type="ARBA" id="ARBA00001946"/>
    </source>
</evidence>
<evidence type="ECO:0000256" key="8">
    <source>
        <dbReference type="ARBA" id="ARBA00022842"/>
    </source>
</evidence>
<dbReference type="Proteomes" id="UP000000428">
    <property type="component" value="Chromosome"/>
</dbReference>